<feature type="transmembrane region" description="Helical" evidence="8">
    <location>
        <begin position="78"/>
        <end position="111"/>
    </location>
</feature>
<feature type="transmembrane region" description="Helical" evidence="8">
    <location>
        <begin position="272"/>
        <end position="296"/>
    </location>
</feature>
<dbReference type="PANTHER" id="PTHR34975">
    <property type="entry name" value="SPORE GERMINATION PROTEIN A2"/>
    <property type="match status" value="1"/>
</dbReference>
<dbReference type="AlphaFoldDB" id="A0A1I2GGA7"/>
<feature type="transmembrane region" description="Helical" evidence="8">
    <location>
        <begin position="12"/>
        <end position="33"/>
    </location>
</feature>
<dbReference type="InterPro" id="IPR004761">
    <property type="entry name" value="Spore_GerAB"/>
</dbReference>
<dbReference type="GO" id="GO:0009847">
    <property type="term" value="P:spore germination"/>
    <property type="evidence" value="ECO:0007669"/>
    <property type="project" value="InterPro"/>
</dbReference>
<keyword evidence="5 8" id="KW-0812">Transmembrane</keyword>
<keyword evidence="10" id="KW-1185">Reference proteome</keyword>
<keyword evidence="6 8" id="KW-1133">Transmembrane helix</keyword>
<evidence type="ECO:0000256" key="7">
    <source>
        <dbReference type="ARBA" id="ARBA00023136"/>
    </source>
</evidence>
<name>A0A1I2GGA7_9BACL</name>
<dbReference type="Proteomes" id="UP000198855">
    <property type="component" value="Unassembled WGS sequence"/>
</dbReference>
<gene>
    <name evidence="9" type="ORF">SAMN05216378_5246</name>
</gene>
<proteinExistence type="inferred from homology"/>
<evidence type="ECO:0000256" key="3">
    <source>
        <dbReference type="ARBA" id="ARBA00022448"/>
    </source>
</evidence>
<feature type="transmembrane region" description="Helical" evidence="8">
    <location>
        <begin position="341"/>
        <end position="363"/>
    </location>
</feature>
<dbReference type="EMBL" id="FOMT01000006">
    <property type="protein sequence ID" value="SFF16864.1"/>
    <property type="molecule type" value="Genomic_DNA"/>
</dbReference>
<feature type="transmembrane region" description="Helical" evidence="8">
    <location>
        <begin position="117"/>
        <end position="140"/>
    </location>
</feature>
<dbReference type="STRING" id="1045775.SAMN05216378_5246"/>
<accession>A0A1I2GGA7</accession>
<comment type="subcellular location">
    <subcellularLocation>
        <location evidence="1">Membrane</location>
        <topology evidence="1">Multi-pass membrane protein</topology>
    </subcellularLocation>
</comment>
<comment type="similarity">
    <text evidence="2">Belongs to the amino acid-polyamine-organocation (APC) superfamily. Spore germination protein (SGP) (TC 2.A.3.9) family.</text>
</comment>
<evidence type="ECO:0000256" key="6">
    <source>
        <dbReference type="ARBA" id="ARBA00022989"/>
    </source>
</evidence>
<sequence>MRRPLSPEDHKISFTQFVFTIYKTQIGIGILTLPRDLVETTGTDGWISLLIGYAIAVTVSILIIAAMSKYPNDTLYELLPRLFGAWIGGGLSLLWIGYAAGGSLVMLLWSIHLTQVWVLPAISSPTLMFLFVLPICLYTFHGLKLVGRFGEFVYLISFWMPLSLFWGLKDAHWLNFLPIGHNGWVNIILAVKTTLLSFLGFELAFILYPYLTEKKRAIQGVVFANTLALITYSIATVISFLQFSEETLKEYVWPSLVLLKLIRLPFVERFEIIFVALYLVILFATIVPYLYMAAMGANRLLRTKNHRYYTIAFLAGCVVLSVLFRPSFWQLQWMGRQYGKAGFLLAFLFPVFLWLWGIGYRFIRKERHP</sequence>
<feature type="transmembrane region" description="Helical" evidence="8">
    <location>
        <begin position="188"/>
        <end position="210"/>
    </location>
</feature>
<dbReference type="PANTHER" id="PTHR34975:SF2">
    <property type="entry name" value="SPORE GERMINATION PROTEIN A2"/>
    <property type="match status" value="1"/>
</dbReference>
<keyword evidence="4" id="KW-0309">Germination</keyword>
<feature type="transmembrane region" description="Helical" evidence="8">
    <location>
        <begin position="45"/>
        <end position="66"/>
    </location>
</feature>
<dbReference type="GO" id="GO:0016020">
    <property type="term" value="C:membrane"/>
    <property type="evidence" value="ECO:0007669"/>
    <property type="project" value="UniProtKB-SubCell"/>
</dbReference>
<organism evidence="9 10">
    <name type="scientific">Paenibacillus catalpae</name>
    <dbReference type="NCBI Taxonomy" id="1045775"/>
    <lineage>
        <taxon>Bacteria</taxon>
        <taxon>Bacillati</taxon>
        <taxon>Bacillota</taxon>
        <taxon>Bacilli</taxon>
        <taxon>Bacillales</taxon>
        <taxon>Paenibacillaceae</taxon>
        <taxon>Paenibacillus</taxon>
    </lineage>
</organism>
<dbReference type="Pfam" id="PF03845">
    <property type="entry name" value="Spore_permease"/>
    <property type="match status" value="1"/>
</dbReference>
<dbReference type="RefSeq" id="WP_091189390.1">
    <property type="nucleotide sequence ID" value="NZ_FOMT01000006.1"/>
</dbReference>
<feature type="transmembrane region" description="Helical" evidence="8">
    <location>
        <begin position="222"/>
        <end position="243"/>
    </location>
</feature>
<evidence type="ECO:0000256" key="4">
    <source>
        <dbReference type="ARBA" id="ARBA00022544"/>
    </source>
</evidence>
<dbReference type="NCBIfam" id="TIGR00912">
    <property type="entry name" value="2A0309"/>
    <property type="match status" value="1"/>
</dbReference>
<keyword evidence="3" id="KW-0813">Transport</keyword>
<protein>
    <submittedName>
        <fullName evidence="9">Spore germination protein (Amino acid permease)</fullName>
    </submittedName>
</protein>
<evidence type="ECO:0000256" key="5">
    <source>
        <dbReference type="ARBA" id="ARBA00022692"/>
    </source>
</evidence>
<keyword evidence="7 8" id="KW-0472">Membrane</keyword>
<evidence type="ECO:0000256" key="8">
    <source>
        <dbReference type="SAM" id="Phobius"/>
    </source>
</evidence>
<dbReference type="OrthoDB" id="2380120at2"/>
<evidence type="ECO:0000256" key="2">
    <source>
        <dbReference type="ARBA" id="ARBA00007998"/>
    </source>
</evidence>
<reference evidence="10" key="1">
    <citation type="submission" date="2016-10" db="EMBL/GenBank/DDBJ databases">
        <authorList>
            <person name="Varghese N."/>
            <person name="Submissions S."/>
        </authorList>
    </citation>
    <scope>NUCLEOTIDE SEQUENCE [LARGE SCALE GENOMIC DNA]</scope>
    <source>
        <strain evidence="10">CGMCC 1.10784</strain>
    </source>
</reference>
<evidence type="ECO:0000313" key="10">
    <source>
        <dbReference type="Proteomes" id="UP000198855"/>
    </source>
</evidence>
<dbReference type="Gene3D" id="1.20.1740.10">
    <property type="entry name" value="Amino acid/polyamine transporter I"/>
    <property type="match status" value="1"/>
</dbReference>
<evidence type="ECO:0000256" key="1">
    <source>
        <dbReference type="ARBA" id="ARBA00004141"/>
    </source>
</evidence>
<feature type="transmembrane region" description="Helical" evidence="8">
    <location>
        <begin position="308"/>
        <end position="329"/>
    </location>
</feature>
<feature type="transmembrane region" description="Helical" evidence="8">
    <location>
        <begin position="152"/>
        <end position="168"/>
    </location>
</feature>
<evidence type="ECO:0000313" key="9">
    <source>
        <dbReference type="EMBL" id="SFF16864.1"/>
    </source>
</evidence>